<dbReference type="InterPro" id="IPR036097">
    <property type="entry name" value="HisK_dim/P_sf"/>
</dbReference>
<evidence type="ECO:0000256" key="3">
    <source>
        <dbReference type="ARBA" id="ARBA00012438"/>
    </source>
</evidence>
<evidence type="ECO:0000256" key="5">
    <source>
        <dbReference type="ARBA" id="ARBA00022553"/>
    </source>
</evidence>
<dbReference type="GO" id="GO:0005524">
    <property type="term" value="F:ATP binding"/>
    <property type="evidence" value="ECO:0007669"/>
    <property type="project" value="UniProtKB-KW"/>
</dbReference>
<keyword evidence="13 14" id="KW-0472">Membrane</keyword>
<dbReference type="Proteomes" id="UP000886785">
    <property type="component" value="Unassembled WGS sequence"/>
</dbReference>
<keyword evidence="11 14" id="KW-1133">Transmembrane helix</keyword>
<organism evidence="16 17">
    <name type="scientific">Candidatus Gallacutalibacter pullicola</name>
    <dbReference type="NCBI Taxonomy" id="2840830"/>
    <lineage>
        <taxon>Bacteria</taxon>
        <taxon>Bacillati</taxon>
        <taxon>Bacillota</taxon>
        <taxon>Clostridia</taxon>
        <taxon>Eubacteriales</taxon>
        <taxon>Candidatus Gallacutalibacter</taxon>
    </lineage>
</organism>
<name>A0A9D1J2A8_9FIRM</name>
<feature type="transmembrane region" description="Helical" evidence="14">
    <location>
        <begin position="285"/>
        <end position="310"/>
    </location>
</feature>
<sequence>MGIKWKSTKPHPVRAWLSFFLGWTSILVFLVIGAYLQFPVSEAGQTLRTLLEGDYLNSEGFIQRMSRDFQAILQHVSGYDWTAAAGDTLSPGGAALESPEIYIAQEDYGGFLFSVAAIDPDLISYIDAECENVIYYAENTKTRETWTNATDEQIAALTGSLRPKGFDYRLHWDGETLNIDKAGLPASSSAHFYQLCFPSPARLQAACPDTSDLQIWIAAAGEPVFSSHFYSDQQAYYQSVYFSFLQFQITFFLFQILLSVLTLSIFLFPYYLFHRADKREASQKIAGFLSHIWIEVKLLLLIVWLILAVLALIDPFWGFSLPADFWVVWLCVLDLRRNGRAIFSKSLIGSLLAHSSRIAAAKPFQKKMIRRFQIFCAVEVLCVVPGFALIGSAVALIMIAAAVWYYISLQKTVSDMGLLLDRIDEITTGNPEPLAAMPINPEIHQAAMKLDRIQDGISSAVEERVRSERMKIELITNVSHDIKTPLTSIIGYVDLLRQETDLPDYVRDYIAILARKSERLKNMVQDIFDVSKAASGNIDLEWSTLDLTKLIRQTLADMEENIIDSGLIFRVKLPPDPVFIRTDGNRMYRVFQNLIKNALQYSLEGSRVFVQVRLENDLAVTEIKNTSRYEMDFDSDEITERFVRGDASRSTEGSGLGLSIAKTFTNACGGEFSITTDADLFCAKLEFPLSNQSPEQA</sequence>
<keyword evidence="12" id="KW-0902">Two-component regulatory system</keyword>
<evidence type="ECO:0000259" key="15">
    <source>
        <dbReference type="PROSITE" id="PS50109"/>
    </source>
</evidence>
<keyword evidence="6" id="KW-0808">Transferase</keyword>
<evidence type="ECO:0000256" key="14">
    <source>
        <dbReference type="SAM" id="Phobius"/>
    </source>
</evidence>
<dbReference type="EMBL" id="DVHF01000150">
    <property type="protein sequence ID" value="HIR58297.1"/>
    <property type="molecule type" value="Genomic_DNA"/>
</dbReference>
<feature type="transmembrane region" description="Helical" evidence="14">
    <location>
        <begin position="251"/>
        <end position="273"/>
    </location>
</feature>
<comment type="catalytic activity">
    <reaction evidence="1">
        <text>ATP + protein L-histidine = ADP + protein N-phospho-L-histidine.</text>
        <dbReference type="EC" id="2.7.13.3"/>
    </reaction>
</comment>
<dbReference type="GO" id="GO:0005886">
    <property type="term" value="C:plasma membrane"/>
    <property type="evidence" value="ECO:0007669"/>
    <property type="project" value="UniProtKB-SubCell"/>
</dbReference>
<dbReference type="InterPro" id="IPR050398">
    <property type="entry name" value="HssS/ArlS-like"/>
</dbReference>
<proteinExistence type="predicted"/>
<dbReference type="CDD" id="cd00082">
    <property type="entry name" value="HisKA"/>
    <property type="match status" value="1"/>
</dbReference>
<dbReference type="Gene3D" id="3.30.565.10">
    <property type="entry name" value="Histidine kinase-like ATPase, C-terminal domain"/>
    <property type="match status" value="1"/>
</dbReference>
<reference evidence="16" key="1">
    <citation type="submission" date="2020-10" db="EMBL/GenBank/DDBJ databases">
        <authorList>
            <person name="Gilroy R."/>
        </authorList>
    </citation>
    <scope>NUCLEOTIDE SEQUENCE</scope>
    <source>
        <strain evidence="16">ChiSjej1B19-7085</strain>
    </source>
</reference>
<dbReference type="EC" id="2.7.13.3" evidence="3"/>
<dbReference type="SMART" id="SM00388">
    <property type="entry name" value="HisKA"/>
    <property type="match status" value="1"/>
</dbReference>
<feature type="transmembrane region" description="Helical" evidence="14">
    <location>
        <begin position="316"/>
        <end position="335"/>
    </location>
</feature>
<dbReference type="FunFam" id="1.10.287.130:FF:000001">
    <property type="entry name" value="Two-component sensor histidine kinase"/>
    <property type="match status" value="1"/>
</dbReference>
<evidence type="ECO:0000256" key="2">
    <source>
        <dbReference type="ARBA" id="ARBA00004651"/>
    </source>
</evidence>
<keyword evidence="7 14" id="KW-0812">Transmembrane</keyword>
<dbReference type="Pfam" id="PF02518">
    <property type="entry name" value="HATPase_c"/>
    <property type="match status" value="1"/>
</dbReference>
<evidence type="ECO:0000256" key="4">
    <source>
        <dbReference type="ARBA" id="ARBA00022475"/>
    </source>
</evidence>
<evidence type="ECO:0000256" key="10">
    <source>
        <dbReference type="ARBA" id="ARBA00022840"/>
    </source>
</evidence>
<protein>
    <recommendedName>
        <fullName evidence="3">histidine kinase</fullName>
        <ecNumber evidence="3">2.7.13.3</ecNumber>
    </recommendedName>
</protein>
<keyword evidence="10" id="KW-0067">ATP-binding</keyword>
<dbReference type="PROSITE" id="PS50109">
    <property type="entry name" value="HIS_KIN"/>
    <property type="match status" value="1"/>
</dbReference>
<evidence type="ECO:0000256" key="9">
    <source>
        <dbReference type="ARBA" id="ARBA00022777"/>
    </source>
</evidence>
<feature type="domain" description="Histidine kinase" evidence="15">
    <location>
        <begin position="477"/>
        <end position="691"/>
    </location>
</feature>
<keyword evidence="5" id="KW-0597">Phosphoprotein</keyword>
<dbReference type="PANTHER" id="PTHR45528">
    <property type="entry name" value="SENSOR HISTIDINE KINASE CPXA"/>
    <property type="match status" value="1"/>
</dbReference>
<gene>
    <name evidence="16" type="ORF">IAA54_11615</name>
</gene>
<keyword evidence="9 16" id="KW-0418">Kinase</keyword>
<evidence type="ECO:0000313" key="17">
    <source>
        <dbReference type="Proteomes" id="UP000886785"/>
    </source>
</evidence>
<evidence type="ECO:0000256" key="8">
    <source>
        <dbReference type="ARBA" id="ARBA00022741"/>
    </source>
</evidence>
<dbReference type="Pfam" id="PF00512">
    <property type="entry name" value="HisKA"/>
    <property type="match status" value="1"/>
</dbReference>
<dbReference type="InterPro" id="IPR036890">
    <property type="entry name" value="HATPase_C_sf"/>
</dbReference>
<dbReference type="SMART" id="SM00387">
    <property type="entry name" value="HATPase_c"/>
    <property type="match status" value="1"/>
</dbReference>
<dbReference type="GO" id="GO:0000155">
    <property type="term" value="F:phosphorelay sensor kinase activity"/>
    <property type="evidence" value="ECO:0007669"/>
    <property type="project" value="InterPro"/>
</dbReference>
<evidence type="ECO:0000256" key="11">
    <source>
        <dbReference type="ARBA" id="ARBA00022989"/>
    </source>
</evidence>
<dbReference type="InterPro" id="IPR005467">
    <property type="entry name" value="His_kinase_dom"/>
</dbReference>
<dbReference type="Gene3D" id="1.10.287.130">
    <property type="match status" value="1"/>
</dbReference>
<accession>A0A9D1J2A8</accession>
<keyword evidence="8" id="KW-0547">Nucleotide-binding</keyword>
<feature type="transmembrane region" description="Helical" evidence="14">
    <location>
        <begin position="16"/>
        <end position="38"/>
    </location>
</feature>
<dbReference type="SUPFAM" id="SSF55874">
    <property type="entry name" value="ATPase domain of HSP90 chaperone/DNA topoisomerase II/histidine kinase"/>
    <property type="match status" value="1"/>
</dbReference>
<comment type="caution">
    <text evidence="16">The sequence shown here is derived from an EMBL/GenBank/DDBJ whole genome shotgun (WGS) entry which is preliminary data.</text>
</comment>
<evidence type="ECO:0000256" key="7">
    <source>
        <dbReference type="ARBA" id="ARBA00022692"/>
    </source>
</evidence>
<evidence type="ECO:0000256" key="12">
    <source>
        <dbReference type="ARBA" id="ARBA00023012"/>
    </source>
</evidence>
<dbReference type="PANTHER" id="PTHR45528:SF1">
    <property type="entry name" value="SENSOR HISTIDINE KINASE CPXA"/>
    <property type="match status" value="1"/>
</dbReference>
<reference evidence="16" key="2">
    <citation type="journal article" date="2021" name="PeerJ">
        <title>Extensive microbial diversity within the chicken gut microbiome revealed by metagenomics and culture.</title>
        <authorList>
            <person name="Gilroy R."/>
            <person name="Ravi A."/>
            <person name="Getino M."/>
            <person name="Pursley I."/>
            <person name="Horton D.L."/>
            <person name="Alikhan N.F."/>
            <person name="Baker D."/>
            <person name="Gharbi K."/>
            <person name="Hall N."/>
            <person name="Watson M."/>
            <person name="Adriaenssens E.M."/>
            <person name="Foster-Nyarko E."/>
            <person name="Jarju S."/>
            <person name="Secka A."/>
            <person name="Antonio M."/>
            <person name="Oren A."/>
            <person name="Chaudhuri R.R."/>
            <person name="La Ragione R."/>
            <person name="Hildebrand F."/>
            <person name="Pallen M.J."/>
        </authorList>
    </citation>
    <scope>NUCLEOTIDE SEQUENCE</scope>
    <source>
        <strain evidence="16">ChiSjej1B19-7085</strain>
    </source>
</reference>
<dbReference type="AlphaFoldDB" id="A0A9D1J2A8"/>
<evidence type="ECO:0000256" key="1">
    <source>
        <dbReference type="ARBA" id="ARBA00000085"/>
    </source>
</evidence>
<dbReference type="InterPro" id="IPR003661">
    <property type="entry name" value="HisK_dim/P_dom"/>
</dbReference>
<dbReference type="InterPro" id="IPR003594">
    <property type="entry name" value="HATPase_dom"/>
</dbReference>
<evidence type="ECO:0000256" key="13">
    <source>
        <dbReference type="ARBA" id="ARBA00023136"/>
    </source>
</evidence>
<comment type="subcellular location">
    <subcellularLocation>
        <location evidence="2">Cell membrane</location>
        <topology evidence="2">Multi-pass membrane protein</topology>
    </subcellularLocation>
</comment>
<dbReference type="SUPFAM" id="SSF47384">
    <property type="entry name" value="Homodimeric domain of signal transducing histidine kinase"/>
    <property type="match status" value="1"/>
</dbReference>
<evidence type="ECO:0000313" key="16">
    <source>
        <dbReference type="EMBL" id="HIR58297.1"/>
    </source>
</evidence>
<keyword evidence="4" id="KW-1003">Cell membrane</keyword>
<evidence type="ECO:0000256" key="6">
    <source>
        <dbReference type="ARBA" id="ARBA00022679"/>
    </source>
</evidence>
<feature type="transmembrane region" description="Helical" evidence="14">
    <location>
        <begin position="374"/>
        <end position="407"/>
    </location>
</feature>